<evidence type="ECO:0000313" key="4">
    <source>
        <dbReference type="Proteomes" id="UP000777482"/>
    </source>
</evidence>
<evidence type="ECO:0000256" key="1">
    <source>
        <dbReference type="SAM" id="Coils"/>
    </source>
</evidence>
<feature type="region of interest" description="Disordered" evidence="2">
    <location>
        <begin position="215"/>
        <end position="260"/>
    </location>
</feature>
<keyword evidence="4" id="KW-1185">Reference proteome</keyword>
<evidence type="ECO:0000256" key="2">
    <source>
        <dbReference type="SAM" id="MobiDB-lite"/>
    </source>
</evidence>
<proteinExistence type="predicted"/>
<feature type="coiled-coil region" evidence="1">
    <location>
        <begin position="397"/>
        <end position="431"/>
    </location>
</feature>
<name>A0A9P6VWB8_RHOMI</name>
<keyword evidence="1" id="KW-0175">Coiled coil</keyword>
<gene>
    <name evidence="3" type="ORF">C6P46_000762</name>
</gene>
<accession>A0A9P6VWB8</accession>
<feature type="compositionally biased region" description="Gly residues" evidence="2">
    <location>
        <begin position="509"/>
        <end position="520"/>
    </location>
</feature>
<protein>
    <submittedName>
        <fullName evidence="3">Uncharacterized protein</fullName>
    </submittedName>
</protein>
<dbReference type="EMBL" id="PUHQ01000114">
    <property type="protein sequence ID" value="KAG0655673.1"/>
    <property type="molecule type" value="Genomic_DNA"/>
</dbReference>
<feature type="coiled-coil region" evidence="1">
    <location>
        <begin position="5"/>
        <end position="32"/>
    </location>
</feature>
<evidence type="ECO:0000313" key="3">
    <source>
        <dbReference type="EMBL" id="KAG0655673.1"/>
    </source>
</evidence>
<comment type="caution">
    <text evidence="3">The sequence shown here is derived from an EMBL/GenBank/DDBJ whole genome shotgun (WGS) entry which is preliminary data.</text>
</comment>
<organism evidence="3 4">
    <name type="scientific">Rhodotorula mucilaginosa</name>
    <name type="common">Yeast</name>
    <name type="synonym">Rhodotorula rubra</name>
    <dbReference type="NCBI Taxonomy" id="5537"/>
    <lineage>
        <taxon>Eukaryota</taxon>
        <taxon>Fungi</taxon>
        <taxon>Dikarya</taxon>
        <taxon>Basidiomycota</taxon>
        <taxon>Pucciniomycotina</taxon>
        <taxon>Microbotryomycetes</taxon>
        <taxon>Sporidiobolales</taxon>
        <taxon>Sporidiobolaceae</taxon>
        <taxon>Rhodotorula</taxon>
    </lineage>
</organism>
<dbReference type="Proteomes" id="UP000777482">
    <property type="component" value="Unassembled WGS sequence"/>
</dbReference>
<sequence length="520" mass="56465">MSDEVNNLRSALSSLTTRLVELTDRLAAAEADLAACRLVSEKSLREHADATLATRALATVWETRWREERRAREAAEASLRVLLAAPGPERCLLNGQSTTAGGTITTLRVAQTREKHPRTPNLHAVSCFDGGTTKSEARRTIKQDETNQSILAELVAHLRAENADQRRSFAARLEAKDAQIARLEADVSVRRDELQRLCGSIDVLLAVGATTATFADQPPAHSSHAALDPADPKPRSILDHPSVQAAARHSHSREVLAASGVSPARTMKGVELSLLPPQVAATLTLEEEVRELERQIALLESDPARVERASSAPVGAGSLHCSAGAPTAATKQARYAHARFSHARSTLEALADLQASANSTGSDPVRRPVPLRPGEMPRYSAHEVPANANESKAAEEVSRLRARVFELESECQRLSDQLVVANRDCATLRTELEEKDRTFDSLTQPVHDKLLDQKHKLHAAHTELDRLRHGLRESEAERVRLEGWLRGREAAGTLAEASIQAKARYGSSGEEGTGRPGSID</sequence>
<reference evidence="3 4" key="1">
    <citation type="submission" date="2020-11" db="EMBL/GenBank/DDBJ databases">
        <title>Kefir isolates.</title>
        <authorList>
            <person name="Marcisauskas S."/>
            <person name="Kim Y."/>
            <person name="Blasche S."/>
        </authorList>
    </citation>
    <scope>NUCLEOTIDE SEQUENCE [LARGE SCALE GENOMIC DNA]</scope>
    <source>
        <strain evidence="3 4">KR</strain>
    </source>
</reference>
<feature type="region of interest" description="Disordered" evidence="2">
    <location>
        <begin position="500"/>
        <end position="520"/>
    </location>
</feature>
<dbReference type="AlphaFoldDB" id="A0A9P6VWB8"/>